<keyword evidence="2 5" id="KW-0812">Transmembrane</keyword>
<name>A0A6J4L6Z0_9ACTN</name>
<dbReference type="Pfam" id="PF04140">
    <property type="entry name" value="ICMT"/>
    <property type="match status" value="1"/>
</dbReference>
<dbReference type="GO" id="GO:0004671">
    <property type="term" value="F:protein C-terminal S-isoprenylcysteine carboxyl O-methyltransferase activity"/>
    <property type="evidence" value="ECO:0007669"/>
    <property type="project" value="InterPro"/>
</dbReference>
<evidence type="ECO:0000256" key="3">
    <source>
        <dbReference type="ARBA" id="ARBA00022989"/>
    </source>
</evidence>
<dbReference type="AlphaFoldDB" id="A0A6J4L6Z0"/>
<gene>
    <name evidence="6" type="ORF">AVDCRST_MAG48-2638</name>
</gene>
<evidence type="ECO:0000256" key="5">
    <source>
        <dbReference type="SAM" id="Phobius"/>
    </source>
</evidence>
<accession>A0A6J4L6Z0</accession>
<feature type="transmembrane region" description="Helical" evidence="5">
    <location>
        <begin position="72"/>
        <end position="90"/>
    </location>
</feature>
<dbReference type="GO" id="GO:0016020">
    <property type="term" value="C:membrane"/>
    <property type="evidence" value="ECO:0007669"/>
    <property type="project" value="UniProtKB-SubCell"/>
</dbReference>
<organism evidence="6">
    <name type="scientific">uncultured Friedmanniella sp</name>
    <dbReference type="NCBI Taxonomy" id="335381"/>
    <lineage>
        <taxon>Bacteria</taxon>
        <taxon>Bacillati</taxon>
        <taxon>Actinomycetota</taxon>
        <taxon>Actinomycetes</taxon>
        <taxon>Propionibacteriales</taxon>
        <taxon>Nocardioidaceae</taxon>
        <taxon>Friedmanniella</taxon>
        <taxon>environmental samples</taxon>
    </lineage>
</organism>
<keyword evidence="3 5" id="KW-1133">Transmembrane helix</keyword>
<proteinExistence type="predicted"/>
<comment type="subcellular location">
    <subcellularLocation>
        <location evidence="1">Membrane</location>
        <topology evidence="1">Multi-pass membrane protein</topology>
    </subcellularLocation>
</comment>
<evidence type="ECO:0000256" key="2">
    <source>
        <dbReference type="ARBA" id="ARBA00022692"/>
    </source>
</evidence>
<evidence type="ECO:0000313" key="6">
    <source>
        <dbReference type="EMBL" id="CAA9320890.1"/>
    </source>
</evidence>
<dbReference type="EMBL" id="CADCTS010000376">
    <property type="protein sequence ID" value="CAA9320890.1"/>
    <property type="molecule type" value="Genomic_DNA"/>
</dbReference>
<evidence type="ECO:0000256" key="1">
    <source>
        <dbReference type="ARBA" id="ARBA00004141"/>
    </source>
</evidence>
<evidence type="ECO:0008006" key="7">
    <source>
        <dbReference type="Google" id="ProtNLM"/>
    </source>
</evidence>
<protein>
    <recommendedName>
        <fullName evidence="7">Alkylpyrone O-methyltransferase (B. subtilis BpsB)</fullName>
    </recommendedName>
</protein>
<dbReference type="InterPro" id="IPR007269">
    <property type="entry name" value="ICMT_MeTrfase"/>
</dbReference>
<feature type="transmembrane region" description="Helical" evidence="5">
    <location>
        <begin position="43"/>
        <end position="65"/>
    </location>
</feature>
<sequence length="187" mass="20099">MSQALFTVLVLAFGLERVAELVVSGRNAAWSIARGGVESGRGHFPFMVVLHTGLLVGVLAEVWLADRPFLPWLGWPALVLALASQGLRWWCITTLGHRWNTRVIVVPGLPLVTGGPYRWFSHPNYVAVVVEGVVLPLVHTAWVTAVVFTLLNAALLTVRLRVENRALRAAVPSGAGSTAPSPSAAAR</sequence>
<evidence type="ECO:0000256" key="4">
    <source>
        <dbReference type="ARBA" id="ARBA00023136"/>
    </source>
</evidence>
<reference evidence="6" key="1">
    <citation type="submission" date="2020-02" db="EMBL/GenBank/DDBJ databases">
        <authorList>
            <person name="Meier V. D."/>
        </authorList>
    </citation>
    <scope>NUCLEOTIDE SEQUENCE</scope>
    <source>
        <strain evidence="6">AVDCRST_MAG48</strain>
    </source>
</reference>
<feature type="transmembrane region" description="Helical" evidence="5">
    <location>
        <begin position="133"/>
        <end position="158"/>
    </location>
</feature>
<dbReference type="Gene3D" id="1.20.120.1630">
    <property type="match status" value="1"/>
</dbReference>
<keyword evidence="4 5" id="KW-0472">Membrane</keyword>